<feature type="compositionally biased region" description="Low complexity" evidence="1">
    <location>
        <begin position="98"/>
        <end position="117"/>
    </location>
</feature>
<evidence type="ECO:0000313" key="2">
    <source>
        <dbReference type="EMBL" id="GAU90795.1"/>
    </source>
</evidence>
<dbReference type="EMBL" id="BDGG01000001">
    <property type="protein sequence ID" value="GAU90795.1"/>
    <property type="molecule type" value="Genomic_DNA"/>
</dbReference>
<proteinExistence type="predicted"/>
<sequence length="572" mass="63434">MQHHIPTSWLRVDAQMRAAEGLGSGLIPSQDLLLVPNFALGGTSSVSADEVLPSVGEAGQHSAHYPPYSPAQIGSSPARDPRRQPKTSEEKLVQRNVSLSPTLSGSSSVGKSRGASLPGAHLSSDSYWTQVVQYFDALLKMDVQETFRLAATPLRQAPTRPEVELPLAFNSKEYIKIMHQNIVADLEKKAKEAVRQCRIPLESIPLNVQHKDFSHETKGFPGRVHLGARERKLIVYVADKHFAKLASARIKDNPRRPTRNAAVLPLLSLKNVDNRIFGLLMVFGLKPLSSRPYPLTNAWTELAQSFFEYTLSPSVSPFPFELKRETLITNSMILLPENASPTSSYIKSTLEILHKHPTFLDESKVLDEQIEKVRKQLATGLTAADVPVKSSAEVLTAELERFMKTRSDLLPSAVSRALTSKEKLAKDLDVYVKDNIHAKNVLLAPLSFFLEDNQQAHINYGMLPPLDGIFVYDAGRYTELDLLLALTRFPSADTSAPKVVLIGDHMSLPLDSDGQELSAGPLSSSLLHRYFKRYGLLTDNVSLALKVQHHTDQEIFRYANTAFYSNILSDNT</sequence>
<gene>
    <name evidence="2" type="primary">RvY_03163</name>
    <name evidence="2" type="synonym">RvY_03163.1</name>
    <name evidence="2" type="ORF">RvY_03163-1</name>
</gene>
<accession>A0A1D1UQV4</accession>
<dbReference type="OrthoDB" id="10247717at2759"/>
<feature type="compositionally biased region" description="Basic and acidic residues" evidence="1">
    <location>
        <begin position="79"/>
        <end position="93"/>
    </location>
</feature>
<dbReference type="Proteomes" id="UP000186922">
    <property type="component" value="Unassembled WGS sequence"/>
</dbReference>
<feature type="region of interest" description="Disordered" evidence="1">
    <location>
        <begin position="58"/>
        <end position="119"/>
    </location>
</feature>
<dbReference type="Gene3D" id="3.40.50.300">
    <property type="entry name" value="P-loop containing nucleotide triphosphate hydrolases"/>
    <property type="match status" value="1"/>
</dbReference>
<name>A0A1D1UQV4_RAMVA</name>
<evidence type="ECO:0000313" key="3">
    <source>
        <dbReference type="Proteomes" id="UP000186922"/>
    </source>
</evidence>
<reference evidence="2 3" key="1">
    <citation type="journal article" date="2016" name="Nat. Commun.">
        <title>Extremotolerant tardigrade genome and improved radiotolerance of human cultured cells by tardigrade-unique protein.</title>
        <authorList>
            <person name="Hashimoto T."/>
            <person name="Horikawa D.D."/>
            <person name="Saito Y."/>
            <person name="Kuwahara H."/>
            <person name="Kozuka-Hata H."/>
            <person name="Shin-I T."/>
            <person name="Minakuchi Y."/>
            <person name="Ohishi K."/>
            <person name="Motoyama A."/>
            <person name="Aizu T."/>
            <person name="Enomoto A."/>
            <person name="Kondo K."/>
            <person name="Tanaka S."/>
            <person name="Hara Y."/>
            <person name="Koshikawa S."/>
            <person name="Sagara H."/>
            <person name="Miura T."/>
            <person name="Yokobori S."/>
            <person name="Miyagawa K."/>
            <person name="Suzuki Y."/>
            <person name="Kubo T."/>
            <person name="Oyama M."/>
            <person name="Kohara Y."/>
            <person name="Fujiyama A."/>
            <person name="Arakawa K."/>
            <person name="Katayama T."/>
            <person name="Toyoda A."/>
            <person name="Kunieda T."/>
        </authorList>
    </citation>
    <scope>NUCLEOTIDE SEQUENCE [LARGE SCALE GENOMIC DNA]</scope>
    <source>
        <strain evidence="2 3">YOKOZUNA-1</strain>
    </source>
</reference>
<dbReference type="AlphaFoldDB" id="A0A1D1UQV4"/>
<organism evidence="2 3">
    <name type="scientific">Ramazzottius varieornatus</name>
    <name type="common">Water bear</name>
    <name type="synonym">Tardigrade</name>
    <dbReference type="NCBI Taxonomy" id="947166"/>
    <lineage>
        <taxon>Eukaryota</taxon>
        <taxon>Metazoa</taxon>
        <taxon>Ecdysozoa</taxon>
        <taxon>Tardigrada</taxon>
        <taxon>Eutardigrada</taxon>
        <taxon>Parachela</taxon>
        <taxon>Hypsibioidea</taxon>
        <taxon>Ramazzottiidae</taxon>
        <taxon>Ramazzottius</taxon>
    </lineage>
</organism>
<comment type="caution">
    <text evidence="2">The sequence shown here is derived from an EMBL/GenBank/DDBJ whole genome shotgun (WGS) entry which is preliminary data.</text>
</comment>
<evidence type="ECO:0000256" key="1">
    <source>
        <dbReference type="SAM" id="MobiDB-lite"/>
    </source>
</evidence>
<dbReference type="InterPro" id="IPR027417">
    <property type="entry name" value="P-loop_NTPase"/>
</dbReference>
<keyword evidence="3" id="KW-1185">Reference proteome</keyword>
<protein>
    <submittedName>
        <fullName evidence="2">Uncharacterized protein</fullName>
    </submittedName>
</protein>